<dbReference type="PANTHER" id="PTHR42834:SF1">
    <property type="entry name" value="ENDONUCLEASE_EXONUCLEASE_PHOSPHATASE FAMILY PROTEIN (AFU_ORTHOLOGUE AFUA_3G09210)"/>
    <property type="match status" value="1"/>
</dbReference>
<evidence type="ECO:0000259" key="2">
    <source>
        <dbReference type="Pfam" id="PF03372"/>
    </source>
</evidence>
<keyword evidence="4" id="KW-1185">Reference proteome</keyword>
<keyword evidence="1" id="KW-0812">Transmembrane</keyword>
<keyword evidence="1" id="KW-0472">Membrane</keyword>
<dbReference type="PANTHER" id="PTHR42834">
    <property type="entry name" value="ENDONUCLEASE/EXONUCLEASE/PHOSPHATASE FAMILY PROTEIN (AFU_ORTHOLOGUE AFUA_3G09210)"/>
    <property type="match status" value="1"/>
</dbReference>
<dbReference type="GO" id="GO:0003824">
    <property type="term" value="F:catalytic activity"/>
    <property type="evidence" value="ECO:0007669"/>
    <property type="project" value="InterPro"/>
</dbReference>
<proteinExistence type="predicted"/>
<feature type="domain" description="Endonuclease/exonuclease/phosphatase" evidence="2">
    <location>
        <begin position="115"/>
        <end position="376"/>
    </location>
</feature>
<accession>A0A2H9TJ51</accession>
<dbReference type="InterPro" id="IPR036691">
    <property type="entry name" value="Endo/exonu/phosph_ase_sf"/>
</dbReference>
<dbReference type="Pfam" id="PF03372">
    <property type="entry name" value="Exo_endo_phos"/>
    <property type="match status" value="1"/>
</dbReference>
<dbReference type="EMBL" id="MTSL01000161">
    <property type="protein sequence ID" value="PJF17746.1"/>
    <property type="molecule type" value="Genomic_DNA"/>
</dbReference>
<dbReference type="Gene3D" id="3.60.10.10">
    <property type="entry name" value="Endonuclease/exonuclease/phosphatase"/>
    <property type="match status" value="1"/>
</dbReference>
<dbReference type="SUPFAM" id="SSF56219">
    <property type="entry name" value="DNase I-like"/>
    <property type="match status" value="1"/>
</dbReference>
<protein>
    <recommendedName>
        <fullName evidence="2">Endonuclease/exonuclease/phosphatase domain-containing protein</fullName>
    </recommendedName>
</protein>
<sequence length="385" mass="43264">MTPAKNVEERVPSFIRRRILPIVFGVALIVGVIILATLILLRRPKNDKQQLVNRFFASSPECFHAPPVPGDRRRDKSQLKIANFNAEWLFLYGGRGGIRCPAESCPWSTTSEALRHLSEVADMIAKIDADIVHLSEVEDCRVLETLIQLIPGDHGYRPYLVTGKDHATGQNVAMLTRVDPYGSLLRTEKRGQYPVPESICVRKNDLGTMGITKHYLAPIKIENGQGKEYDFMFVGLHLLARPSDKSRCNQREGQASVLRDLVKSKTQGGQYVVMMGDFNDYDPHVLGTDGRKPVSAVLPILHGSSGSGFSMYNAAGLVPVKDRYSCWFDVNQNCRVDGNKERVLIDHILLDSRLNVKEAKFHHDYNPTCNDRISDHWPFSVTIKL</sequence>
<dbReference type="AlphaFoldDB" id="A0A2H9TJ51"/>
<dbReference type="OrthoDB" id="2093442at2759"/>
<keyword evidence="1" id="KW-1133">Transmembrane helix</keyword>
<name>A0A2H9TJ51_9FUNG</name>
<dbReference type="Proteomes" id="UP000240830">
    <property type="component" value="Unassembled WGS sequence"/>
</dbReference>
<gene>
    <name evidence="3" type="ORF">PSACC_02448</name>
</gene>
<feature type="transmembrane region" description="Helical" evidence="1">
    <location>
        <begin position="20"/>
        <end position="41"/>
    </location>
</feature>
<comment type="caution">
    <text evidence="3">The sequence shown here is derived from an EMBL/GenBank/DDBJ whole genome shotgun (WGS) entry which is preliminary data.</text>
</comment>
<dbReference type="InterPro" id="IPR005135">
    <property type="entry name" value="Endo/exonuclease/phosphatase"/>
</dbReference>
<reference evidence="3 4" key="1">
    <citation type="submission" date="2016-10" db="EMBL/GenBank/DDBJ databases">
        <title>The genome of Paramicrosporidium saccamoebae is the missing link in understanding Cryptomycota and Microsporidia evolution.</title>
        <authorList>
            <person name="Quandt C.A."/>
            <person name="Beaudet D."/>
            <person name="Corsaro D."/>
            <person name="Michel R."/>
            <person name="Corradi N."/>
            <person name="James T."/>
        </authorList>
    </citation>
    <scope>NUCLEOTIDE SEQUENCE [LARGE SCALE GENOMIC DNA]</scope>
    <source>
        <strain evidence="3 4">KSL3</strain>
    </source>
</reference>
<evidence type="ECO:0000313" key="4">
    <source>
        <dbReference type="Proteomes" id="UP000240830"/>
    </source>
</evidence>
<evidence type="ECO:0000256" key="1">
    <source>
        <dbReference type="SAM" id="Phobius"/>
    </source>
</evidence>
<evidence type="ECO:0000313" key="3">
    <source>
        <dbReference type="EMBL" id="PJF17746.1"/>
    </source>
</evidence>
<organism evidence="3 4">
    <name type="scientific">Paramicrosporidium saccamoebae</name>
    <dbReference type="NCBI Taxonomy" id="1246581"/>
    <lineage>
        <taxon>Eukaryota</taxon>
        <taxon>Fungi</taxon>
        <taxon>Fungi incertae sedis</taxon>
        <taxon>Cryptomycota</taxon>
        <taxon>Cryptomycota incertae sedis</taxon>
        <taxon>Paramicrosporidium</taxon>
    </lineage>
</organism>